<proteinExistence type="predicted"/>
<dbReference type="EMBL" id="JBEDUW010000004">
    <property type="protein sequence ID" value="KAK9932941.1"/>
    <property type="molecule type" value="Genomic_DNA"/>
</dbReference>
<gene>
    <name evidence="1" type="ORF">M0R45_020160</name>
</gene>
<comment type="caution">
    <text evidence="1">The sequence shown here is derived from an EMBL/GenBank/DDBJ whole genome shotgun (WGS) entry which is preliminary data.</text>
</comment>
<protein>
    <submittedName>
        <fullName evidence="1">Uncharacterized protein</fullName>
    </submittedName>
</protein>
<name>A0AAW1X7I3_RUBAR</name>
<sequence>MFNNTFVQGLGYHETIREKEKRGLTTRGFAVKKGLTIVPLQSGAVLFLKCDVHFLICFAGMRLSGEDWNVISTIDRFRIEVLNPDEVCFVLSIYGIQYDSVRVGSLAVL</sequence>
<dbReference type="AlphaFoldDB" id="A0AAW1X7I3"/>
<dbReference type="Proteomes" id="UP001457282">
    <property type="component" value="Unassembled WGS sequence"/>
</dbReference>
<evidence type="ECO:0000313" key="1">
    <source>
        <dbReference type="EMBL" id="KAK9932941.1"/>
    </source>
</evidence>
<accession>A0AAW1X7I3</accession>
<keyword evidence="2" id="KW-1185">Reference proteome</keyword>
<reference evidence="1 2" key="1">
    <citation type="journal article" date="2023" name="G3 (Bethesda)">
        <title>A chromosome-length genome assembly and annotation of blackberry (Rubus argutus, cv. 'Hillquist').</title>
        <authorList>
            <person name="Bruna T."/>
            <person name="Aryal R."/>
            <person name="Dudchenko O."/>
            <person name="Sargent D.J."/>
            <person name="Mead D."/>
            <person name="Buti M."/>
            <person name="Cavallini A."/>
            <person name="Hytonen T."/>
            <person name="Andres J."/>
            <person name="Pham M."/>
            <person name="Weisz D."/>
            <person name="Mascagni F."/>
            <person name="Usai G."/>
            <person name="Natali L."/>
            <person name="Bassil N."/>
            <person name="Fernandez G.E."/>
            <person name="Lomsadze A."/>
            <person name="Armour M."/>
            <person name="Olukolu B."/>
            <person name="Poorten T."/>
            <person name="Britton C."/>
            <person name="Davik J."/>
            <person name="Ashrafi H."/>
            <person name="Aiden E.L."/>
            <person name="Borodovsky M."/>
            <person name="Worthington M."/>
        </authorList>
    </citation>
    <scope>NUCLEOTIDE SEQUENCE [LARGE SCALE GENOMIC DNA]</scope>
    <source>
        <strain evidence="1">PI 553951</strain>
    </source>
</reference>
<evidence type="ECO:0000313" key="2">
    <source>
        <dbReference type="Proteomes" id="UP001457282"/>
    </source>
</evidence>
<organism evidence="1 2">
    <name type="scientific">Rubus argutus</name>
    <name type="common">Southern blackberry</name>
    <dbReference type="NCBI Taxonomy" id="59490"/>
    <lineage>
        <taxon>Eukaryota</taxon>
        <taxon>Viridiplantae</taxon>
        <taxon>Streptophyta</taxon>
        <taxon>Embryophyta</taxon>
        <taxon>Tracheophyta</taxon>
        <taxon>Spermatophyta</taxon>
        <taxon>Magnoliopsida</taxon>
        <taxon>eudicotyledons</taxon>
        <taxon>Gunneridae</taxon>
        <taxon>Pentapetalae</taxon>
        <taxon>rosids</taxon>
        <taxon>fabids</taxon>
        <taxon>Rosales</taxon>
        <taxon>Rosaceae</taxon>
        <taxon>Rosoideae</taxon>
        <taxon>Rosoideae incertae sedis</taxon>
        <taxon>Rubus</taxon>
    </lineage>
</organism>